<gene>
    <name evidence="4" type="ORF">SAMN05216175_11286</name>
</gene>
<dbReference type="CDD" id="cd01449">
    <property type="entry name" value="TST_Repeat_2"/>
    <property type="match status" value="1"/>
</dbReference>
<keyword evidence="4" id="KW-0670">Pyruvate</keyword>
<sequence length="270" mass="29414">MLLPLVIDSAQLHSVINNPHLIIIDLSAADHYRQGHIPGAIWADAGRLQNGAAPVPNKIADDRQLSQLFSDCGITENSHVVVYDDQNGPLAGRFIWSMHCAGLRNASFLNGHLPAWTAAGYPLEATFNQAAPSAINVSTTADLIADKDYLMAHIDQGDISIWDARSHDEFIGARVVNAQKGGHIPGAHWLEWTDSFVQLNPPLLASPDSLKKLIIKAGIEPDKTVITHCQTHRRSGLTYIAALHAGLSDVKCYDGSWFEWGNLPDTPVEI</sequence>
<keyword evidence="2 4" id="KW-0808">Transferase</keyword>
<reference evidence="5" key="1">
    <citation type="submission" date="2016-10" db="EMBL/GenBank/DDBJ databases">
        <authorList>
            <person name="Varghese N."/>
            <person name="Submissions S."/>
        </authorList>
    </citation>
    <scope>NUCLEOTIDE SEQUENCE [LARGE SCALE GENOMIC DNA]</scope>
    <source>
        <strain evidence="5">CGMCC 1.10971</strain>
    </source>
</reference>
<dbReference type="AlphaFoldDB" id="A0A1I2UGG2"/>
<feature type="domain" description="Rhodanese" evidence="3">
    <location>
        <begin position="17"/>
        <end position="125"/>
    </location>
</feature>
<evidence type="ECO:0000256" key="2">
    <source>
        <dbReference type="RuleBase" id="RU000507"/>
    </source>
</evidence>
<dbReference type="Pfam" id="PF00581">
    <property type="entry name" value="Rhodanese"/>
    <property type="match status" value="2"/>
</dbReference>
<dbReference type="CDD" id="cd01448">
    <property type="entry name" value="TST_Repeat_1"/>
    <property type="match status" value="1"/>
</dbReference>
<dbReference type="Gene3D" id="3.40.250.10">
    <property type="entry name" value="Rhodanese-like domain"/>
    <property type="match status" value="2"/>
</dbReference>
<dbReference type="PANTHER" id="PTHR43855">
    <property type="entry name" value="THIOSULFATE SULFURTRANSFERASE"/>
    <property type="match status" value="1"/>
</dbReference>
<keyword evidence="1" id="KW-0677">Repeat</keyword>
<dbReference type="InterPro" id="IPR001307">
    <property type="entry name" value="Thiosulphate_STrfase_CS"/>
</dbReference>
<dbReference type="OrthoDB" id="9781034at2"/>
<evidence type="ECO:0000256" key="1">
    <source>
        <dbReference type="ARBA" id="ARBA00022737"/>
    </source>
</evidence>
<accession>A0A1I2UGG2</accession>
<dbReference type="InterPro" id="IPR001763">
    <property type="entry name" value="Rhodanese-like_dom"/>
</dbReference>
<dbReference type="PROSITE" id="PS00683">
    <property type="entry name" value="RHODANESE_2"/>
    <property type="match status" value="1"/>
</dbReference>
<dbReference type="RefSeq" id="WP_090729208.1">
    <property type="nucleotide sequence ID" value="NZ_FOOU01000012.1"/>
</dbReference>
<keyword evidence="5" id="KW-1185">Reference proteome</keyword>
<dbReference type="InterPro" id="IPR036873">
    <property type="entry name" value="Rhodanese-like_dom_sf"/>
</dbReference>
<dbReference type="EMBL" id="FOOU01000012">
    <property type="protein sequence ID" value="SFG73936.1"/>
    <property type="molecule type" value="Genomic_DNA"/>
</dbReference>
<evidence type="ECO:0000259" key="3">
    <source>
        <dbReference type="PROSITE" id="PS50206"/>
    </source>
</evidence>
<organism evidence="4 5">
    <name type="scientific">Neptunomonas qingdaonensis</name>
    <dbReference type="NCBI Taxonomy" id="1045558"/>
    <lineage>
        <taxon>Bacteria</taxon>
        <taxon>Pseudomonadati</taxon>
        <taxon>Pseudomonadota</taxon>
        <taxon>Gammaproteobacteria</taxon>
        <taxon>Oceanospirillales</taxon>
        <taxon>Oceanospirillaceae</taxon>
        <taxon>Neptunomonas</taxon>
    </lineage>
</organism>
<dbReference type="SUPFAM" id="SSF52821">
    <property type="entry name" value="Rhodanese/Cell cycle control phosphatase"/>
    <property type="match status" value="2"/>
</dbReference>
<feature type="domain" description="Rhodanese" evidence="3">
    <location>
        <begin position="155"/>
        <end position="269"/>
    </location>
</feature>
<protein>
    <recommendedName>
        <fullName evidence="2">Sulfurtransferase</fullName>
    </recommendedName>
</protein>
<dbReference type="Proteomes" id="UP000198623">
    <property type="component" value="Unassembled WGS sequence"/>
</dbReference>
<dbReference type="GO" id="GO:0004792">
    <property type="term" value="F:thiosulfate-cyanide sulfurtransferase activity"/>
    <property type="evidence" value="ECO:0007669"/>
    <property type="project" value="InterPro"/>
</dbReference>
<dbReference type="InterPro" id="IPR051126">
    <property type="entry name" value="Thiosulfate_sulfurtransferase"/>
</dbReference>
<dbReference type="STRING" id="1045558.SAMN05216175_11286"/>
<evidence type="ECO:0000313" key="4">
    <source>
        <dbReference type="EMBL" id="SFG73936.1"/>
    </source>
</evidence>
<name>A0A1I2UGG2_9GAMM</name>
<proteinExistence type="predicted"/>
<dbReference type="SMART" id="SM00450">
    <property type="entry name" value="RHOD"/>
    <property type="match status" value="2"/>
</dbReference>
<evidence type="ECO:0000313" key="5">
    <source>
        <dbReference type="Proteomes" id="UP000198623"/>
    </source>
</evidence>
<dbReference type="PROSITE" id="PS50206">
    <property type="entry name" value="RHODANESE_3"/>
    <property type="match status" value="2"/>
</dbReference>
<dbReference type="PANTHER" id="PTHR43855:SF1">
    <property type="entry name" value="THIOSULFATE SULFURTRANSFERASE"/>
    <property type="match status" value="1"/>
</dbReference>